<organism evidence="3 4">
    <name type="scientific">Streptomyces zingiberis</name>
    <dbReference type="NCBI Taxonomy" id="2053010"/>
    <lineage>
        <taxon>Bacteria</taxon>
        <taxon>Bacillati</taxon>
        <taxon>Actinomycetota</taxon>
        <taxon>Actinomycetes</taxon>
        <taxon>Kitasatosporales</taxon>
        <taxon>Streptomycetaceae</taxon>
        <taxon>Streptomyces</taxon>
    </lineage>
</organism>
<evidence type="ECO:0000256" key="2">
    <source>
        <dbReference type="SAM" id="Phobius"/>
    </source>
</evidence>
<gene>
    <name evidence="3" type="ORF">HCK00_17110</name>
</gene>
<keyword evidence="2" id="KW-0812">Transmembrane</keyword>
<comment type="caution">
    <text evidence="3">The sequence shown here is derived from an EMBL/GenBank/DDBJ whole genome shotgun (WGS) entry which is preliminary data.</text>
</comment>
<sequence>MSRRRDSVPFAFIAEAERFRSNVTPPPRSGRSPAELARGALLSLLAVGGLAGALLLGVPALDAGNQGTTGTSVTEVAGGR</sequence>
<protein>
    <submittedName>
        <fullName evidence="3">Uncharacterized protein</fullName>
    </submittedName>
</protein>
<dbReference type="Proteomes" id="UP000695264">
    <property type="component" value="Unassembled WGS sequence"/>
</dbReference>
<feature type="region of interest" description="Disordered" evidence="1">
    <location>
        <begin position="61"/>
        <end position="80"/>
    </location>
</feature>
<accession>A0ABX1C2R8</accession>
<dbReference type="RefSeq" id="WP_168102849.1">
    <property type="nucleotide sequence ID" value="NZ_JAATEN010000013.1"/>
</dbReference>
<evidence type="ECO:0000313" key="4">
    <source>
        <dbReference type="Proteomes" id="UP000695264"/>
    </source>
</evidence>
<name>A0ABX1C2R8_9ACTN</name>
<keyword evidence="2" id="KW-1133">Transmembrane helix</keyword>
<feature type="transmembrane region" description="Helical" evidence="2">
    <location>
        <begin position="36"/>
        <end position="58"/>
    </location>
</feature>
<proteinExistence type="predicted"/>
<feature type="compositionally biased region" description="Polar residues" evidence="1">
    <location>
        <begin position="65"/>
        <end position="74"/>
    </location>
</feature>
<evidence type="ECO:0000256" key="1">
    <source>
        <dbReference type="SAM" id="MobiDB-lite"/>
    </source>
</evidence>
<dbReference type="EMBL" id="JAATEN010000013">
    <property type="protein sequence ID" value="NJQ02212.1"/>
    <property type="molecule type" value="Genomic_DNA"/>
</dbReference>
<reference evidence="3 4" key="1">
    <citation type="submission" date="2020-03" db="EMBL/GenBank/DDBJ databases">
        <title>WGS of actinomycetes isolated from Thailand.</title>
        <authorList>
            <person name="Thawai C."/>
        </authorList>
    </citation>
    <scope>NUCLEOTIDE SEQUENCE [LARGE SCALE GENOMIC DNA]</scope>
    <source>
        <strain evidence="3 4">PLAI 1-29</strain>
    </source>
</reference>
<keyword evidence="4" id="KW-1185">Reference proteome</keyword>
<evidence type="ECO:0000313" key="3">
    <source>
        <dbReference type="EMBL" id="NJQ02212.1"/>
    </source>
</evidence>
<keyword evidence="2" id="KW-0472">Membrane</keyword>